<gene>
    <name evidence="3" type="ORF">PCAL00307_LOCUS12463</name>
</gene>
<dbReference type="EMBL" id="HBIW01014492">
    <property type="protein sequence ID" value="CAE0697027.1"/>
    <property type="molecule type" value="Transcribed_RNA"/>
</dbReference>
<sequence length="339" mass="36430">MRARMDALFGGGGDSPAAEAETPPAAAADEPGADETKKRGLFGRRKKSRAPDEPTDSLGEELSKLREERGTPEAREPSMPSSDLPDGLAEALNPKGGAGEARPAVPDGVALDLAEAARHACDATVAAVLEGKRKVLIEARVEGLDPAQKTIDGSAVLAWSKNALSRLPYDNLVLLDAAGTTRLAEEAGITAEPLLLNFGQANEEETPESTLYVVFAPFSNEDMVATRRVFRAAAFKNLPVVVLNHRHDEPGGAEPPREYFDATEAYCLRPLMVRGGTPPVRVVVSRRYPAPYEIFVDIGRGAYRRHAEFVERPTAMELQNVIRAAIDRGGPPSDVRDFG</sequence>
<feature type="region of interest" description="Disordered" evidence="1">
    <location>
        <begin position="1"/>
        <end position="103"/>
    </location>
</feature>
<dbReference type="InterPro" id="IPR018962">
    <property type="entry name" value="DUF1995"/>
</dbReference>
<reference evidence="3" key="1">
    <citation type="submission" date="2021-01" db="EMBL/GenBank/DDBJ databases">
        <authorList>
            <person name="Corre E."/>
            <person name="Pelletier E."/>
            <person name="Niang G."/>
            <person name="Scheremetjew M."/>
            <person name="Finn R."/>
            <person name="Kale V."/>
            <person name="Holt S."/>
            <person name="Cochrane G."/>
            <person name="Meng A."/>
            <person name="Brown T."/>
            <person name="Cohen L."/>
        </authorList>
    </citation>
    <scope>NUCLEOTIDE SEQUENCE</scope>
    <source>
        <strain evidence="3">CCMP1756</strain>
    </source>
</reference>
<protein>
    <recommendedName>
        <fullName evidence="2">DUF1995 domain-containing protein</fullName>
    </recommendedName>
</protein>
<feature type="compositionally biased region" description="Basic residues" evidence="1">
    <location>
        <begin position="39"/>
        <end position="48"/>
    </location>
</feature>
<feature type="compositionally biased region" description="Basic and acidic residues" evidence="1">
    <location>
        <begin position="61"/>
        <end position="76"/>
    </location>
</feature>
<feature type="compositionally biased region" description="Low complexity" evidence="1">
    <location>
        <begin position="16"/>
        <end position="30"/>
    </location>
</feature>
<name>A0A7S4E8Y3_9STRA</name>
<proteinExistence type="predicted"/>
<evidence type="ECO:0000256" key="1">
    <source>
        <dbReference type="SAM" id="MobiDB-lite"/>
    </source>
</evidence>
<accession>A0A7S4E8Y3</accession>
<organism evidence="3">
    <name type="scientific">Pelagomonas calceolata</name>
    <dbReference type="NCBI Taxonomy" id="35677"/>
    <lineage>
        <taxon>Eukaryota</taxon>
        <taxon>Sar</taxon>
        <taxon>Stramenopiles</taxon>
        <taxon>Ochrophyta</taxon>
        <taxon>Pelagophyceae</taxon>
        <taxon>Pelagomonadales</taxon>
        <taxon>Pelagomonadaceae</taxon>
        <taxon>Pelagomonas</taxon>
    </lineage>
</organism>
<feature type="domain" description="DUF1995" evidence="2">
    <location>
        <begin position="112"/>
        <end position="319"/>
    </location>
</feature>
<evidence type="ECO:0000259" key="2">
    <source>
        <dbReference type="Pfam" id="PF09353"/>
    </source>
</evidence>
<dbReference type="Pfam" id="PF09353">
    <property type="entry name" value="DUF1995"/>
    <property type="match status" value="1"/>
</dbReference>
<evidence type="ECO:0000313" key="3">
    <source>
        <dbReference type="EMBL" id="CAE0697027.1"/>
    </source>
</evidence>
<dbReference type="AlphaFoldDB" id="A0A7S4E8Y3"/>